<reference evidence="3 4" key="1">
    <citation type="submission" date="2018-10" db="EMBL/GenBank/DDBJ databases">
        <authorList>
            <person name="Criscuolo A."/>
        </authorList>
    </citation>
    <scope>NUCLEOTIDE SEQUENCE [LARGE SCALE GENOMIC DNA]</scope>
    <source>
        <strain evidence="3">DnA1</strain>
    </source>
</reference>
<gene>
    <name evidence="3" type="ORF">PIGHUM_00767</name>
</gene>
<dbReference type="SUPFAM" id="SSF53850">
    <property type="entry name" value="Periplasmic binding protein-like II"/>
    <property type="match status" value="1"/>
</dbReference>
<protein>
    <submittedName>
        <fullName evidence="3">Tripartite tricarboxylate transporter family receptor</fullName>
    </submittedName>
</protein>
<dbReference type="OrthoDB" id="8678477at2"/>
<keyword evidence="3" id="KW-0675">Receptor</keyword>
<dbReference type="Gene3D" id="3.40.190.150">
    <property type="entry name" value="Bordetella uptake gene, domain 1"/>
    <property type="match status" value="1"/>
</dbReference>
<keyword evidence="2" id="KW-0732">Signal</keyword>
<keyword evidence="4" id="KW-1185">Reference proteome</keyword>
<evidence type="ECO:0000256" key="1">
    <source>
        <dbReference type="ARBA" id="ARBA00006987"/>
    </source>
</evidence>
<sequence>MTYRRRMLAAMLLALPWATGAADATFATRPVTLVVPFTAGSGIDLIARTIAPKLSERLKQPVVVENKAGASGNIGADQVAKAPPDGHTLMVTVNTFTITPALYKTMPYDPVKDFAPIGEMAVGNLALVVNPSVLPVADFDAFTAYIRARPGKLNYGSPGKGTPQHLAMEILKNHLKLDIVHVPYKGAAGASTDLMGGQIQMMVLPIHTALPLAATGKVRILGVSGQKRSVLAPDVASFGELGLESLDIDMYYWLAAPAGTPAPVVAELNRHATAIIALPEVRETLLKQGMVPTPSTPEKVAGMIERDVARWKTFITENGIVAD</sequence>
<organism evidence="3 4">
    <name type="scientific">Pigmentiphaga humi</name>
    <dbReference type="NCBI Taxonomy" id="2478468"/>
    <lineage>
        <taxon>Bacteria</taxon>
        <taxon>Pseudomonadati</taxon>
        <taxon>Pseudomonadota</taxon>
        <taxon>Betaproteobacteria</taxon>
        <taxon>Burkholderiales</taxon>
        <taxon>Alcaligenaceae</taxon>
        <taxon>Pigmentiphaga</taxon>
    </lineage>
</organism>
<dbReference type="Gene3D" id="3.40.190.10">
    <property type="entry name" value="Periplasmic binding protein-like II"/>
    <property type="match status" value="1"/>
</dbReference>
<name>A0A3P4AXC0_9BURK</name>
<dbReference type="RefSeq" id="WP_124077943.1">
    <property type="nucleotide sequence ID" value="NZ_UWPJ01000008.1"/>
</dbReference>
<evidence type="ECO:0000313" key="4">
    <source>
        <dbReference type="Proteomes" id="UP000277294"/>
    </source>
</evidence>
<feature type="chain" id="PRO_5017946613" evidence="2">
    <location>
        <begin position="22"/>
        <end position="323"/>
    </location>
</feature>
<dbReference type="Proteomes" id="UP000277294">
    <property type="component" value="Unassembled WGS sequence"/>
</dbReference>
<evidence type="ECO:0000256" key="2">
    <source>
        <dbReference type="SAM" id="SignalP"/>
    </source>
</evidence>
<proteinExistence type="inferred from homology"/>
<dbReference type="InterPro" id="IPR005064">
    <property type="entry name" value="BUG"/>
</dbReference>
<dbReference type="PIRSF" id="PIRSF017082">
    <property type="entry name" value="YflP"/>
    <property type="match status" value="1"/>
</dbReference>
<dbReference type="InterPro" id="IPR042100">
    <property type="entry name" value="Bug_dom1"/>
</dbReference>
<accession>A0A3P4AXC0</accession>
<evidence type="ECO:0000313" key="3">
    <source>
        <dbReference type="EMBL" id="VCU68709.1"/>
    </source>
</evidence>
<comment type="similarity">
    <text evidence="1">Belongs to the UPF0065 (bug) family.</text>
</comment>
<dbReference type="Pfam" id="PF03401">
    <property type="entry name" value="TctC"/>
    <property type="match status" value="1"/>
</dbReference>
<dbReference type="PANTHER" id="PTHR42928:SF5">
    <property type="entry name" value="BLR1237 PROTEIN"/>
    <property type="match status" value="1"/>
</dbReference>
<dbReference type="EMBL" id="UWPJ01000008">
    <property type="protein sequence ID" value="VCU68709.1"/>
    <property type="molecule type" value="Genomic_DNA"/>
</dbReference>
<feature type="signal peptide" evidence="2">
    <location>
        <begin position="1"/>
        <end position="21"/>
    </location>
</feature>
<dbReference type="PANTHER" id="PTHR42928">
    <property type="entry name" value="TRICARBOXYLATE-BINDING PROTEIN"/>
    <property type="match status" value="1"/>
</dbReference>
<dbReference type="CDD" id="cd13578">
    <property type="entry name" value="PBP2_Bug27"/>
    <property type="match status" value="1"/>
</dbReference>
<dbReference type="AlphaFoldDB" id="A0A3P4AXC0"/>